<sequence length="52" mass="6279">MIVIQKQKKPNFNKMTRQELRSYILIHRGDDDAIEVLINRRNSHRNNFSNLL</sequence>
<dbReference type="EMBL" id="JBHFNT010000301">
    <property type="protein sequence ID" value="MFB2839260.1"/>
    <property type="molecule type" value="Genomic_DNA"/>
</dbReference>
<name>A0ABV4WVW1_9CYAN</name>
<keyword evidence="2" id="KW-1185">Reference proteome</keyword>
<comment type="caution">
    <text evidence="1">The sequence shown here is derived from an EMBL/GenBank/DDBJ whole genome shotgun (WGS) entry which is preliminary data.</text>
</comment>
<proteinExistence type="predicted"/>
<dbReference type="Pfam" id="PF21826">
    <property type="entry name" value="DUF6887"/>
    <property type="match status" value="1"/>
</dbReference>
<evidence type="ECO:0000313" key="1">
    <source>
        <dbReference type="EMBL" id="MFB2839260.1"/>
    </source>
</evidence>
<organism evidence="1 2">
    <name type="scientific">Floridaenema evergladense BLCC-F167</name>
    <dbReference type="NCBI Taxonomy" id="3153639"/>
    <lineage>
        <taxon>Bacteria</taxon>
        <taxon>Bacillati</taxon>
        <taxon>Cyanobacteriota</taxon>
        <taxon>Cyanophyceae</taxon>
        <taxon>Oscillatoriophycideae</taxon>
        <taxon>Aerosakkonematales</taxon>
        <taxon>Aerosakkonemataceae</taxon>
        <taxon>Floridanema</taxon>
        <taxon>Floridanema evergladense</taxon>
    </lineage>
</organism>
<evidence type="ECO:0000313" key="2">
    <source>
        <dbReference type="Proteomes" id="UP001576780"/>
    </source>
</evidence>
<gene>
    <name evidence="1" type="ORF">ACE1CA_32620</name>
</gene>
<protein>
    <submittedName>
        <fullName evidence="1">Uncharacterized protein</fullName>
    </submittedName>
</protein>
<dbReference type="RefSeq" id="WP_413281558.1">
    <property type="nucleotide sequence ID" value="NZ_JBHFNT010000301.1"/>
</dbReference>
<dbReference type="Proteomes" id="UP001576780">
    <property type="component" value="Unassembled WGS sequence"/>
</dbReference>
<accession>A0ABV4WVW1</accession>
<reference evidence="1 2" key="1">
    <citation type="submission" date="2024-09" db="EMBL/GenBank/DDBJ databases">
        <title>Floridaenema gen nov. (Aerosakkonemataceae, Aerosakkonematales ord. nov., Cyanobacteria) from benthic tropical and subtropical fresh waters, with the description of four new species.</title>
        <authorList>
            <person name="Moretto J.A."/>
            <person name="Berthold D.E."/>
            <person name="Lefler F.W."/>
            <person name="Huang I.-S."/>
            <person name="Laughinghouse H. IV."/>
        </authorList>
    </citation>
    <scope>NUCLEOTIDE SEQUENCE [LARGE SCALE GENOMIC DNA]</scope>
    <source>
        <strain evidence="1 2">BLCC-F167</strain>
    </source>
</reference>
<dbReference type="InterPro" id="IPR054053">
    <property type="entry name" value="DUF6887"/>
</dbReference>